<evidence type="ECO:0000256" key="1">
    <source>
        <dbReference type="ARBA" id="ARBA00009403"/>
    </source>
</evidence>
<gene>
    <name evidence="5" type="primary">XB990108 [provisional]</name>
</gene>
<dbReference type="GeneTree" id="ENSGT00940000154755"/>
<dbReference type="CDD" id="cd00042">
    <property type="entry name" value="CY"/>
    <property type="match status" value="1"/>
</dbReference>
<dbReference type="FunFam" id="3.10.450.10:FF:000004">
    <property type="entry name" value="Cystatin C"/>
    <property type="match status" value="2"/>
</dbReference>
<dbReference type="PANTHER" id="PTHR46186:SF17">
    <property type="entry name" value="CYSTATIN"/>
    <property type="match status" value="1"/>
</dbReference>
<protein>
    <submittedName>
        <fullName evidence="5">Cystatin-like</fullName>
    </submittedName>
</protein>
<feature type="signal peptide" evidence="3">
    <location>
        <begin position="1"/>
        <end position="21"/>
    </location>
</feature>
<name>A0A803J6N2_XENTR</name>
<sequence>MASSLHLVLALSSLLVTLVSTGMPGAPVPADPASRDIQKAANFALERFNRMSNDAHIYRKIKVLSAKSQVVAGMNYIIQMKIGATNCRKNSNVNLQSCQLAQGANSKVVAGVNYYLTMKIGATNCRKNSENLEACELAQNDEAQTRICTFQVYSIPWKNTMSLEDSNCEAV</sequence>
<keyword evidence="3" id="KW-0732">Signal</keyword>
<evidence type="ECO:0000256" key="3">
    <source>
        <dbReference type="SAM" id="SignalP"/>
    </source>
</evidence>
<dbReference type="PANTHER" id="PTHR46186">
    <property type="entry name" value="CYSTATIN"/>
    <property type="match status" value="1"/>
</dbReference>
<dbReference type="InParanoid" id="A0A803J6N2"/>
<dbReference type="GO" id="GO:0004869">
    <property type="term" value="F:cysteine-type endopeptidase inhibitor activity"/>
    <property type="evidence" value="ECO:0007669"/>
    <property type="project" value="InterPro"/>
</dbReference>
<organism evidence="5">
    <name type="scientific">Xenopus tropicalis</name>
    <name type="common">Western clawed frog</name>
    <name type="synonym">Silurana tropicalis</name>
    <dbReference type="NCBI Taxonomy" id="8364"/>
    <lineage>
        <taxon>Eukaryota</taxon>
        <taxon>Metazoa</taxon>
        <taxon>Chordata</taxon>
        <taxon>Craniata</taxon>
        <taxon>Vertebrata</taxon>
        <taxon>Euteleostomi</taxon>
        <taxon>Amphibia</taxon>
        <taxon>Batrachia</taxon>
        <taxon>Anura</taxon>
        <taxon>Pipoidea</taxon>
        <taxon>Pipidae</taxon>
        <taxon>Xenopodinae</taxon>
        <taxon>Xenopus</taxon>
        <taxon>Silurana</taxon>
    </lineage>
</organism>
<feature type="chain" id="PRO_5031153018" evidence="3">
    <location>
        <begin position="22"/>
        <end position="171"/>
    </location>
</feature>
<dbReference type="SUPFAM" id="SSF54403">
    <property type="entry name" value="Cystatin/monellin"/>
    <property type="match status" value="2"/>
</dbReference>
<reference evidence="5" key="2">
    <citation type="submission" date="2021-03" db="UniProtKB">
        <authorList>
            <consortium name="Ensembl"/>
        </authorList>
    </citation>
    <scope>IDENTIFICATION</scope>
</reference>
<evidence type="ECO:0000256" key="2">
    <source>
        <dbReference type="ARBA" id="ARBA00023157"/>
    </source>
</evidence>
<dbReference type="Bgee" id="ENSXETG00000003015">
    <property type="expression patterns" value="Expressed in egg cell and 11 other cell types or tissues"/>
</dbReference>
<dbReference type="Pfam" id="PF00031">
    <property type="entry name" value="Cystatin"/>
    <property type="match status" value="2"/>
</dbReference>
<keyword evidence="2" id="KW-1015">Disulfide bond</keyword>
<dbReference type="AlphaFoldDB" id="A0A803J6N2"/>
<feature type="domain" description="Cystatin" evidence="4">
    <location>
        <begin position="22"/>
        <end position="169"/>
    </location>
</feature>
<proteinExistence type="inferred from homology"/>
<dbReference type="Ensembl" id="ENSXETT00000110427">
    <property type="protein sequence ID" value="ENSXETP00000103497"/>
    <property type="gene ID" value="ENSXETG00000003015"/>
</dbReference>
<evidence type="ECO:0000259" key="4">
    <source>
        <dbReference type="SMART" id="SM00043"/>
    </source>
</evidence>
<comment type="similarity">
    <text evidence="1">Belongs to the cystatin family.</text>
</comment>
<dbReference type="Gene3D" id="3.10.450.10">
    <property type="match status" value="2"/>
</dbReference>
<reference evidence="5" key="1">
    <citation type="journal article" date="2010" name="Science">
        <title>The genome of the Western clawed frog Xenopus tropicalis.</title>
        <authorList>
            <person name="Hellsten U."/>
            <person name="Harland R.M."/>
            <person name="Gilchrist M.J."/>
            <person name="Hendrix D."/>
            <person name="Jurka J."/>
            <person name="Kapitonov V."/>
            <person name="Ovcharenko I."/>
            <person name="Putnam N.H."/>
            <person name="Shu S."/>
            <person name="Taher L."/>
            <person name="Blitz I.L."/>
            <person name="Blumberg B."/>
            <person name="Dichmann D.S."/>
            <person name="Dubchak I."/>
            <person name="Amaya E."/>
            <person name="Detter J.C."/>
            <person name="Fletcher R."/>
            <person name="Gerhard D.S."/>
            <person name="Goodstein D."/>
            <person name="Graves T."/>
            <person name="Grigoriev I.V."/>
            <person name="Grimwood J."/>
            <person name="Kawashima T."/>
            <person name="Lindquist E."/>
            <person name="Lucas S.M."/>
            <person name="Mead P.E."/>
            <person name="Mitros T."/>
            <person name="Ogino H."/>
            <person name="Ohta Y."/>
            <person name="Poliakov A.V."/>
            <person name="Pollet N."/>
            <person name="Robert J."/>
            <person name="Salamov A."/>
            <person name="Sater A.K."/>
            <person name="Schmutz J."/>
            <person name="Terry A."/>
            <person name="Vize P.D."/>
            <person name="Warren W.C."/>
            <person name="Wells D."/>
            <person name="Wills A."/>
            <person name="Wilson R.K."/>
            <person name="Zimmerman L.B."/>
            <person name="Zorn A.M."/>
            <person name="Grainger R."/>
            <person name="Grammer T."/>
            <person name="Khokha M.K."/>
            <person name="Richardson P.M."/>
            <person name="Rokhsar D.S."/>
        </authorList>
    </citation>
    <scope>NUCLEOTIDE SEQUENCE [LARGE SCALE GENOMIC DNA]</scope>
    <source>
        <strain evidence="5">Nigerian</strain>
    </source>
</reference>
<dbReference type="Xenbase" id="XB-GENE-990109">
    <property type="gene designation" value="XB990108 [provisional]"/>
</dbReference>
<evidence type="ECO:0000313" key="5">
    <source>
        <dbReference type="Ensembl" id="ENSXETP00000103497"/>
    </source>
</evidence>
<dbReference type="PROSITE" id="PS00287">
    <property type="entry name" value="CYSTATIN"/>
    <property type="match status" value="1"/>
</dbReference>
<dbReference type="InterPro" id="IPR018073">
    <property type="entry name" value="Prot_inh_cystat_CS"/>
</dbReference>
<dbReference type="SMART" id="SM00043">
    <property type="entry name" value="CY"/>
    <property type="match status" value="1"/>
</dbReference>
<dbReference type="InterPro" id="IPR000010">
    <property type="entry name" value="Cystatin_dom"/>
</dbReference>
<dbReference type="InterPro" id="IPR046350">
    <property type="entry name" value="Cystatin_sf"/>
</dbReference>
<accession>A0A803J6N2</accession>